<dbReference type="EMBL" id="CP048877">
    <property type="protein sequence ID" value="QIJ71672.1"/>
    <property type="molecule type" value="Genomic_DNA"/>
</dbReference>
<accession>A0A6G7PVI7</accession>
<keyword evidence="2" id="KW-1185">Reference proteome</keyword>
<evidence type="ECO:0000313" key="1">
    <source>
        <dbReference type="EMBL" id="QIJ71672.1"/>
    </source>
</evidence>
<dbReference type="Gene3D" id="2.40.10.220">
    <property type="entry name" value="predicted glycosyltransferase like domains"/>
    <property type="match status" value="1"/>
</dbReference>
<evidence type="ECO:0000313" key="2">
    <source>
        <dbReference type="Proteomes" id="UP000502179"/>
    </source>
</evidence>
<organism evidence="1 2">
    <name type="scientific">Thermosulfuriphilus ammonigenes</name>
    <dbReference type="NCBI Taxonomy" id="1936021"/>
    <lineage>
        <taxon>Bacteria</taxon>
        <taxon>Pseudomonadati</taxon>
        <taxon>Thermodesulfobacteriota</taxon>
        <taxon>Thermodesulfobacteria</taxon>
        <taxon>Thermodesulfobacteriales</taxon>
        <taxon>Thermodesulfobacteriaceae</taxon>
        <taxon>Thermosulfuriphilus</taxon>
    </lineage>
</organism>
<name>A0A6G7PVI7_9BACT</name>
<protein>
    <submittedName>
        <fullName evidence="1">Uncharacterized protein</fullName>
    </submittedName>
</protein>
<sequence length="109" mass="12633">MANQKRVLLKLDFRQPEAFLGPLLEGLNQREFFVASEDLLPPGTRVTLEILLPLDFPPLKLKGQVEWHTRLPHVRRRRPGMGIRFEPPSPIDLELLETIGRRLKKEGTF</sequence>
<dbReference type="AlphaFoldDB" id="A0A6G7PVI7"/>
<dbReference type="Proteomes" id="UP000502179">
    <property type="component" value="Chromosome"/>
</dbReference>
<dbReference type="KEGG" id="tav:G4V39_05025"/>
<dbReference type="RefSeq" id="WP_166031890.1">
    <property type="nucleotide sequence ID" value="NZ_CP048877.1"/>
</dbReference>
<proteinExistence type="predicted"/>
<reference evidence="1 2" key="1">
    <citation type="submission" date="2020-02" db="EMBL/GenBank/DDBJ databases">
        <title>Genome analysis of Thermosulfuriphilus ammonigenes ST65T, an anaerobic thermophilic chemolithoautotrophic bacterium isolated from a deep-sea hydrothermal vent.</title>
        <authorList>
            <person name="Slobodkina G."/>
            <person name="Allioux M."/>
            <person name="Merkel A."/>
            <person name="Alain K."/>
            <person name="Jebbar M."/>
            <person name="Slobodkin A."/>
        </authorList>
    </citation>
    <scope>NUCLEOTIDE SEQUENCE [LARGE SCALE GENOMIC DNA]</scope>
    <source>
        <strain evidence="1 2">ST65</strain>
    </source>
</reference>
<gene>
    <name evidence="1" type="ORF">G4V39_05025</name>
</gene>